<protein>
    <submittedName>
        <fullName evidence="1">Uncharacterized protein</fullName>
    </submittedName>
</protein>
<dbReference type="Proteomes" id="UP000283850">
    <property type="component" value="Unassembled WGS sequence"/>
</dbReference>
<dbReference type="EMBL" id="QRZF01000001">
    <property type="protein sequence ID" value="RGV58250.1"/>
    <property type="molecule type" value="Genomic_DNA"/>
</dbReference>
<sequence>MSKEDYLQEDTLRILVHFSYLLKSCLKLYGQNYEAIVKIVLKKTLIEVGFLKKNKGFRAF</sequence>
<reference evidence="1 2" key="1">
    <citation type="submission" date="2018-08" db="EMBL/GenBank/DDBJ databases">
        <title>A genome reference for cultivated species of the human gut microbiota.</title>
        <authorList>
            <person name="Zou Y."/>
            <person name="Xue W."/>
            <person name="Luo G."/>
        </authorList>
    </citation>
    <scope>NUCLEOTIDE SEQUENCE [LARGE SCALE GENOMIC DNA]</scope>
    <source>
        <strain evidence="1 2">AF14-32</strain>
    </source>
</reference>
<dbReference type="AlphaFoldDB" id="A0A412YLH7"/>
<gene>
    <name evidence="1" type="ORF">DWW10_01045</name>
</gene>
<name>A0A412YLH7_9BACE</name>
<comment type="caution">
    <text evidence="1">The sequence shown here is derived from an EMBL/GenBank/DDBJ whole genome shotgun (WGS) entry which is preliminary data.</text>
</comment>
<proteinExistence type="predicted"/>
<accession>A0A412YLH7</accession>
<organism evidence="1 2">
    <name type="scientific">Bacteroides intestinalis</name>
    <dbReference type="NCBI Taxonomy" id="329854"/>
    <lineage>
        <taxon>Bacteria</taxon>
        <taxon>Pseudomonadati</taxon>
        <taxon>Bacteroidota</taxon>
        <taxon>Bacteroidia</taxon>
        <taxon>Bacteroidales</taxon>
        <taxon>Bacteroidaceae</taxon>
        <taxon>Bacteroides</taxon>
    </lineage>
</organism>
<evidence type="ECO:0000313" key="1">
    <source>
        <dbReference type="EMBL" id="RGV58250.1"/>
    </source>
</evidence>
<evidence type="ECO:0000313" key="2">
    <source>
        <dbReference type="Proteomes" id="UP000283850"/>
    </source>
</evidence>